<keyword evidence="2" id="KW-1185">Reference proteome</keyword>
<evidence type="ECO:0000313" key="2">
    <source>
        <dbReference type="Proteomes" id="UP001153954"/>
    </source>
</evidence>
<evidence type="ECO:0000313" key="1">
    <source>
        <dbReference type="EMBL" id="CAH2086760.1"/>
    </source>
</evidence>
<dbReference type="Proteomes" id="UP001153954">
    <property type="component" value="Unassembled WGS sequence"/>
</dbReference>
<dbReference type="Gene3D" id="3.30.420.10">
    <property type="entry name" value="Ribonuclease H-like superfamily/Ribonuclease H"/>
    <property type="match status" value="1"/>
</dbReference>
<proteinExistence type="predicted"/>
<dbReference type="InterPro" id="IPR036397">
    <property type="entry name" value="RNaseH_sf"/>
</dbReference>
<dbReference type="GO" id="GO:0003676">
    <property type="term" value="F:nucleic acid binding"/>
    <property type="evidence" value="ECO:0007669"/>
    <property type="project" value="InterPro"/>
</dbReference>
<protein>
    <recommendedName>
        <fullName evidence="3">Tc1-like transposase DDE domain-containing protein</fullName>
    </recommendedName>
</protein>
<comment type="caution">
    <text evidence="1">The sequence shown here is derived from an EMBL/GenBank/DDBJ whole genome shotgun (WGS) entry which is preliminary data.</text>
</comment>
<gene>
    <name evidence="1" type="ORF">EEDITHA_LOCUS3094</name>
</gene>
<evidence type="ECO:0008006" key="3">
    <source>
        <dbReference type="Google" id="ProtNLM"/>
    </source>
</evidence>
<reference evidence="1" key="1">
    <citation type="submission" date="2022-03" db="EMBL/GenBank/DDBJ databases">
        <authorList>
            <person name="Tunstrom K."/>
        </authorList>
    </citation>
    <scope>NUCLEOTIDE SEQUENCE</scope>
</reference>
<dbReference type="EMBL" id="CAKOGL010000005">
    <property type="protein sequence ID" value="CAH2086760.1"/>
    <property type="molecule type" value="Genomic_DNA"/>
</dbReference>
<dbReference type="AlphaFoldDB" id="A0AAU9TMJ0"/>
<accession>A0AAU9TMJ0</accession>
<name>A0AAU9TMJ0_EUPED</name>
<organism evidence="1 2">
    <name type="scientific">Euphydryas editha</name>
    <name type="common">Edith's checkerspot</name>
    <dbReference type="NCBI Taxonomy" id="104508"/>
    <lineage>
        <taxon>Eukaryota</taxon>
        <taxon>Metazoa</taxon>
        <taxon>Ecdysozoa</taxon>
        <taxon>Arthropoda</taxon>
        <taxon>Hexapoda</taxon>
        <taxon>Insecta</taxon>
        <taxon>Pterygota</taxon>
        <taxon>Neoptera</taxon>
        <taxon>Endopterygota</taxon>
        <taxon>Lepidoptera</taxon>
        <taxon>Glossata</taxon>
        <taxon>Ditrysia</taxon>
        <taxon>Papilionoidea</taxon>
        <taxon>Nymphalidae</taxon>
        <taxon>Nymphalinae</taxon>
        <taxon>Euphydryas</taxon>
    </lineage>
</organism>
<sequence length="113" mass="13049">MFSDESRFYLYTHEGSKRVYRRPGELYKQSCIKENLPYGGGSVHVRAGISSERRTELVMIENGISTGERYITEILNDNVCPFFVNMGENAVFMQDNARSHRAKICLPIFNKVY</sequence>